<evidence type="ECO:0000256" key="1">
    <source>
        <dbReference type="ARBA" id="ARBA00004651"/>
    </source>
</evidence>
<feature type="transmembrane region" description="Helical" evidence="5">
    <location>
        <begin position="272"/>
        <end position="294"/>
    </location>
</feature>
<feature type="transmembrane region" description="Helical" evidence="5">
    <location>
        <begin position="411"/>
        <end position="432"/>
    </location>
</feature>
<evidence type="ECO:0000313" key="7">
    <source>
        <dbReference type="EMBL" id="MFO7191232.1"/>
    </source>
</evidence>
<evidence type="ECO:0000256" key="2">
    <source>
        <dbReference type="ARBA" id="ARBA00022692"/>
    </source>
</evidence>
<keyword evidence="4 5" id="KW-0472">Membrane</keyword>
<evidence type="ECO:0000313" key="8">
    <source>
        <dbReference type="Proteomes" id="UP000249324"/>
    </source>
</evidence>
<keyword evidence="3 5" id="KW-1133">Transmembrane helix</keyword>
<dbReference type="Gene3D" id="1.20.1250.20">
    <property type="entry name" value="MFS general substrate transporter like domains"/>
    <property type="match status" value="1"/>
</dbReference>
<protein>
    <submittedName>
        <fullName evidence="7">MFS transporter</fullName>
    </submittedName>
</protein>
<name>A0ABD6FB98_9PSEU</name>
<feature type="domain" description="Major facilitator superfamily (MFS) profile" evidence="6">
    <location>
        <begin position="12"/>
        <end position="470"/>
    </location>
</feature>
<dbReference type="SUPFAM" id="SSF103473">
    <property type="entry name" value="MFS general substrate transporter"/>
    <property type="match status" value="2"/>
</dbReference>
<dbReference type="Gene3D" id="1.20.1720.10">
    <property type="entry name" value="Multidrug resistance protein D"/>
    <property type="match status" value="1"/>
</dbReference>
<sequence length="478" mass="49904">MPLRARITRHLPFVVVASSATLITADFAKIGLAVPGIEQYLGADQVDVQIVLSGYLLAFALSLAVAGRLGDLWSHKAMFVIGIAASTAGSVLCALAWSPLVLDIGRLVMGAAAGVVIAQTMSFIQLLYRGRARGHALGIYAAGIGITNAILPLATGALMTLGPPESAWRWIFWINVPPYALAIPATALLPARRRPTARGGFDLVGLALLGLATLGLMLPFVLTSTFGPGGWHWLWLALAAAAGAAFVRWELRATARGLPVVLNMTLLRSPPFRHGIFVGGAYFGAFQAALLMLLLYLQQGLHRTPVAAGLTVMAFTLGSALSSLRSGRLVHTHGTRVVTIGLTGVLVCTGLVAAATALPDRYGIPGLVIPLLVMGVFSGLVIAPNLTLVLRHVPAPQSGVAGALVQLMQRMGATAGVAIAMSIYHLTLAAGAATDGRTQHSLAFRNGMISVGFFVVCALVSSVLAGRGSRREENPVLY</sequence>
<evidence type="ECO:0000256" key="5">
    <source>
        <dbReference type="SAM" id="Phobius"/>
    </source>
</evidence>
<dbReference type="InterPro" id="IPR036259">
    <property type="entry name" value="MFS_trans_sf"/>
</dbReference>
<feature type="transmembrane region" description="Helical" evidence="5">
    <location>
        <begin position="104"/>
        <end position="124"/>
    </location>
</feature>
<dbReference type="PANTHER" id="PTHR42718">
    <property type="entry name" value="MAJOR FACILITATOR SUPERFAMILY MULTIDRUG TRANSPORTER MFSC"/>
    <property type="match status" value="1"/>
</dbReference>
<comment type="subcellular location">
    <subcellularLocation>
        <location evidence="1">Cell membrane</location>
        <topology evidence="1">Multi-pass membrane protein</topology>
    </subcellularLocation>
</comment>
<feature type="transmembrane region" description="Helical" evidence="5">
    <location>
        <begin position="170"/>
        <end position="191"/>
    </location>
</feature>
<evidence type="ECO:0000256" key="3">
    <source>
        <dbReference type="ARBA" id="ARBA00022989"/>
    </source>
</evidence>
<feature type="transmembrane region" description="Helical" evidence="5">
    <location>
        <begin position="306"/>
        <end position="325"/>
    </location>
</feature>
<feature type="transmembrane region" description="Helical" evidence="5">
    <location>
        <begin position="78"/>
        <end position="98"/>
    </location>
</feature>
<feature type="transmembrane region" description="Helical" evidence="5">
    <location>
        <begin position="364"/>
        <end position="390"/>
    </location>
</feature>
<feature type="transmembrane region" description="Helical" evidence="5">
    <location>
        <begin position="136"/>
        <end position="158"/>
    </location>
</feature>
<dbReference type="EMBL" id="QGUI02000020">
    <property type="protein sequence ID" value="MFO7191232.1"/>
    <property type="molecule type" value="Genomic_DNA"/>
</dbReference>
<feature type="transmembrane region" description="Helical" evidence="5">
    <location>
        <begin position="444"/>
        <end position="465"/>
    </location>
</feature>
<organism evidence="7 8">
    <name type="scientific">Thermocrispum agreste</name>
    <dbReference type="NCBI Taxonomy" id="37925"/>
    <lineage>
        <taxon>Bacteria</taxon>
        <taxon>Bacillati</taxon>
        <taxon>Actinomycetota</taxon>
        <taxon>Actinomycetes</taxon>
        <taxon>Pseudonocardiales</taxon>
        <taxon>Pseudonocardiaceae</taxon>
        <taxon>Thermocrispum</taxon>
    </lineage>
</organism>
<dbReference type="InterPro" id="IPR011701">
    <property type="entry name" value="MFS"/>
</dbReference>
<gene>
    <name evidence="7" type="ORF">DIU77_003190</name>
</gene>
<dbReference type="AlphaFoldDB" id="A0ABD6FB98"/>
<accession>A0ABD6FB98</accession>
<dbReference type="GO" id="GO:0005886">
    <property type="term" value="C:plasma membrane"/>
    <property type="evidence" value="ECO:0007669"/>
    <property type="project" value="UniProtKB-SubCell"/>
</dbReference>
<feature type="transmembrane region" description="Helical" evidence="5">
    <location>
        <begin position="337"/>
        <end position="358"/>
    </location>
</feature>
<evidence type="ECO:0000256" key="4">
    <source>
        <dbReference type="ARBA" id="ARBA00023136"/>
    </source>
</evidence>
<dbReference type="PROSITE" id="PS50850">
    <property type="entry name" value="MFS"/>
    <property type="match status" value="1"/>
</dbReference>
<dbReference type="InterPro" id="IPR020846">
    <property type="entry name" value="MFS_dom"/>
</dbReference>
<proteinExistence type="predicted"/>
<feature type="transmembrane region" description="Helical" evidence="5">
    <location>
        <begin position="203"/>
        <end position="221"/>
    </location>
</feature>
<dbReference type="CDD" id="cd17321">
    <property type="entry name" value="MFS_MMR_MDR_like"/>
    <property type="match status" value="1"/>
</dbReference>
<comment type="caution">
    <text evidence="7">The sequence shown here is derived from an EMBL/GenBank/DDBJ whole genome shotgun (WGS) entry which is preliminary data.</text>
</comment>
<dbReference type="Proteomes" id="UP000249324">
    <property type="component" value="Unassembled WGS sequence"/>
</dbReference>
<dbReference type="PANTHER" id="PTHR42718:SF39">
    <property type="entry name" value="ACTINORHODIN TRANSPORTER-RELATED"/>
    <property type="match status" value="1"/>
</dbReference>
<dbReference type="Pfam" id="PF07690">
    <property type="entry name" value="MFS_1"/>
    <property type="match status" value="2"/>
</dbReference>
<feature type="transmembrane region" description="Helical" evidence="5">
    <location>
        <begin position="49"/>
        <end position="66"/>
    </location>
</feature>
<reference evidence="7 8" key="1">
    <citation type="journal article" date="2021" name="BMC Genomics">
        <title>Genome-resolved metagenome and metatranscriptome analyses of thermophilic composting reveal key bacterial players and their metabolic interactions.</title>
        <authorList>
            <person name="Braga L.P.P."/>
            <person name="Pereira R.V."/>
            <person name="Martins L.F."/>
            <person name="Moura L.M.S."/>
            <person name="Sanchez F.B."/>
            <person name="Patane J.S.L."/>
            <person name="da Silva A.M."/>
            <person name="Setubal J.C."/>
        </authorList>
    </citation>
    <scope>NUCLEOTIDE SEQUENCE [LARGE SCALE GENOMIC DNA]</scope>
    <source>
        <strain evidence="7">ZC4RG45</strain>
    </source>
</reference>
<evidence type="ECO:0000259" key="6">
    <source>
        <dbReference type="PROSITE" id="PS50850"/>
    </source>
</evidence>
<feature type="transmembrane region" description="Helical" evidence="5">
    <location>
        <begin position="233"/>
        <end position="251"/>
    </location>
</feature>
<keyword evidence="2 5" id="KW-0812">Transmembrane</keyword>